<comment type="subcellular location">
    <subcellularLocation>
        <location evidence="1">Nucleus</location>
    </subcellularLocation>
</comment>
<sequence length="1031" mass="114835">MKYKDHTARCELTGISQREVSRVDTSLRLTESNNCIAKEGYVFKGQIDWGYQSYGIIYHWEYPGSSINLVVARRWEQLLLHGSSVTAGKAYVPEDELKAAKIDEEHLQDDGLSLDGQDTEYLCNEEEDPREQLSYQNSPLSNGTNPDAGYGSPLSDTSDHLADFKSTSSKEGQERDETEDMETEPGLSEQDSLTKMKAAYANLISNASWSSLTREIIKKPSLFSTVQLYRQNNKLYGPVFTGHYRDDNKDQEDDMGKKWSKPRKRSLMEMEGKEDAQKKVPLKEPMPALASKLVPSTKKRIFHDLVSPCSPESISSTTGNGASYTWQFEARKAQILKCMECGSSHDTLQQLTAHMMVTGHFLKVTNSASKKGKQLVFDPVVEEKIQSIPLPPTTTRLPVPTIKSQIDSPLQSFTTEERKDSQEEKKEVSEPEKKIKEEKEDPSDKLENSEKPGQYKYLREEDLEETPKEGLDILKSLENTVSSAISKAQTGTPTWGGYPSIHAAYQLQGSMKSLSAAQSVKMQPTFSASSLKSLSAETSALIHSPGSPSPPPNHKSNVLAMEELVEKVTGKIVSKKEKEEKSTERITKHVTIPSPVPKEKKDFPQPTDLSKPTKNGITEETESLGKEGEQIESHAETPDKNGMDTLKTQVSNGCSSLGIITDHSPEQPLVNHLSALQSIMNTHLGKASKTVSPLLDPLAMLYKISNNMVEKPFYSPTQVKQVESINRYYDHEDQPMDLTKSKNSNGRPNNSSSTVISNSSNSSILNSNRPILSNLSESLSSPLRENALMDISDMVKNLTGRLTPKSSTPSSISEKSEADGSAFEDALEDFTHVQKRKGRQSNWNPQHLLILQAQFASSLRETSEGKFVITDLGPQERVHICKFTGLSMTTISHWLANVKYQLRRTGGTKFLKNIDSGQPLFLCSDCASQFRTPSTYISHLESHLGFSLKDLSKLSIDLMREQQAVTKMITDKTFSSLGLNEDDSNSIYQCKLCNRTFVSKHAVKLHLSKTHGKSPEDHLIFVSELEKLDKA</sequence>
<evidence type="ECO:0000256" key="8">
    <source>
        <dbReference type="ARBA" id="ARBA00022833"/>
    </source>
</evidence>
<keyword evidence="10" id="KW-0238">DNA-binding</keyword>
<keyword evidence="4" id="KW-0678">Repressor</keyword>
<dbReference type="GO" id="GO:0003677">
    <property type="term" value="F:DNA binding"/>
    <property type="evidence" value="ECO:0007669"/>
    <property type="project" value="UniProtKB-KW"/>
</dbReference>
<accession>A0AAE0Q0X6</accession>
<dbReference type="SMART" id="SM00389">
    <property type="entry name" value="HOX"/>
    <property type="match status" value="1"/>
</dbReference>
<dbReference type="PROSITE" id="PS00028">
    <property type="entry name" value="ZINC_FINGER_C2H2_1"/>
    <property type="match status" value="2"/>
</dbReference>
<dbReference type="InterPro" id="IPR058631">
    <property type="entry name" value="TSHZ1-3_homeodomain"/>
</dbReference>
<reference evidence="17" key="1">
    <citation type="submission" date="2023-06" db="EMBL/GenBank/DDBJ databases">
        <title>Male Hemibagrus guttatus genome.</title>
        <authorList>
            <person name="Bian C."/>
        </authorList>
    </citation>
    <scope>NUCLEOTIDE SEQUENCE</scope>
    <source>
        <strain evidence="17">Male_cb2023</strain>
        <tissue evidence="17">Muscle</tissue>
    </source>
</reference>
<feature type="region of interest" description="Disordered" evidence="15">
    <location>
        <begin position="390"/>
        <end position="464"/>
    </location>
</feature>
<feature type="region of interest" description="Disordered" evidence="15">
    <location>
        <begin position="246"/>
        <end position="278"/>
    </location>
</feature>
<proteinExistence type="inferred from homology"/>
<feature type="compositionally biased region" description="Low complexity" evidence="15">
    <location>
        <begin position="803"/>
        <end position="813"/>
    </location>
</feature>
<dbReference type="InterPro" id="IPR001356">
    <property type="entry name" value="HD"/>
</dbReference>
<feature type="compositionally biased region" description="Low complexity" evidence="15">
    <location>
        <begin position="749"/>
        <end position="767"/>
    </location>
</feature>
<dbReference type="GO" id="GO:0000981">
    <property type="term" value="F:DNA-binding transcription factor activity, RNA polymerase II-specific"/>
    <property type="evidence" value="ECO:0007669"/>
    <property type="project" value="TreeGrafter"/>
</dbReference>
<evidence type="ECO:0000256" key="12">
    <source>
        <dbReference type="ARBA" id="ARBA00023163"/>
    </source>
</evidence>
<organism evidence="17 18">
    <name type="scientific">Hemibagrus guttatus</name>
    <dbReference type="NCBI Taxonomy" id="175788"/>
    <lineage>
        <taxon>Eukaryota</taxon>
        <taxon>Metazoa</taxon>
        <taxon>Chordata</taxon>
        <taxon>Craniata</taxon>
        <taxon>Vertebrata</taxon>
        <taxon>Euteleostomi</taxon>
        <taxon>Actinopterygii</taxon>
        <taxon>Neopterygii</taxon>
        <taxon>Teleostei</taxon>
        <taxon>Ostariophysi</taxon>
        <taxon>Siluriformes</taxon>
        <taxon>Bagridae</taxon>
        <taxon>Hemibagrus</taxon>
    </lineage>
</organism>
<dbReference type="SMART" id="SM00355">
    <property type="entry name" value="ZnF_C2H2"/>
    <property type="match status" value="3"/>
</dbReference>
<keyword evidence="7 14" id="KW-0863">Zinc-finger</keyword>
<dbReference type="PROSITE" id="PS50157">
    <property type="entry name" value="ZINC_FINGER_C2H2_2"/>
    <property type="match status" value="2"/>
</dbReference>
<evidence type="ECO:0000256" key="6">
    <source>
        <dbReference type="ARBA" id="ARBA00022737"/>
    </source>
</evidence>
<feature type="compositionally biased region" description="Basic and acidic residues" evidence="15">
    <location>
        <begin position="266"/>
        <end position="278"/>
    </location>
</feature>
<keyword evidence="5" id="KW-0479">Metal-binding</keyword>
<gene>
    <name evidence="17" type="ORF">QTP70_006115</name>
</gene>
<evidence type="ECO:0000256" key="14">
    <source>
        <dbReference type="PROSITE-ProRule" id="PRU00042"/>
    </source>
</evidence>
<evidence type="ECO:0000256" key="10">
    <source>
        <dbReference type="ARBA" id="ARBA00023125"/>
    </source>
</evidence>
<feature type="domain" description="C2H2-type" evidence="16">
    <location>
        <begin position="921"/>
        <end position="945"/>
    </location>
</feature>
<dbReference type="Gene3D" id="3.30.160.60">
    <property type="entry name" value="Classic Zinc Finger"/>
    <property type="match status" value="1"/>
</dbReference>
<keyword evidence="11" id="KW-0371">Homeobox</keyword>
<keyword evidence="13" id="KW-0539">Nucleus</keyword>
<evidence type="ECO:0000256" key="1">
    <source>
        <dbReference type="ARBA" id="ARBA00004123"/>
    </source>
</evidence>
<dbReference type="Pfam" id="PF26094">
    <property type="entry name" value="HTH_TSHZ3"/>
    <property type="match status" value="1"/>
</dbReference>
<keyword evidence="12" id="KW-0804">Transcription</keyword>
<feature type="compositionally biased region" description="Polar residues" evidence="15">
    <location>
        <begin position="133"/>
        <end position="145"/>
    </location>
</feature>
<dbReference type="GO" id="GO:0008270">
    <property type="term" value="F:zinc ion binding"/>
    <property type="evidence" value="ECO:0007669"/>
    <property type="project" value="UniProtKB-KW"/>
</dbReference>
<protein>
    <recommendedName>
        <fullName evidence="16">C2H2-type domain-containing protein</fullName>
    </recommendedName>
</protein>
<feature type="compositionally biased region" description="Polar residues" evidence="15">
    <location>
        <begin position="607"/>
        <end position="618"/>
    </location>
</feature>
<evidence type="ECO:0000256" key="5">
    <source>
        <dbReference type="ARBA" id="ARBA00022723"/>
    </source>
</evidence>
<feature type="region of interest" description="Disordered" evidence="15">
    <location>
        <begin position="799"/>
        <end position="818"/>
    </location>
</feature>
<evidence type="ECO:0000256" key="7">
    <source>
        <dbReference type="ARBA" id="ARBA00022771"/>
    </source>
</evidence>
<dbReference type="Proteomes" id="UP001274896">
    <property type="component" value="Unassembled WGS sequence"/>
</dbReference>
<keyword evidence="3" id="KW-0217">Developmental protein</keyword>
<feature type="region of interest" description="Disordered" evidence="15">
    <location>
        <begin position="733"/>
        <end position="767"/>
    </location>
</feature>
<evidence type="ECO:0000313" key="18">
    <source>
        <dbReference type="Proteomes" id="UP001274896"/>
    </source>
</evidence>
<dbReference type="GO" id="GO:0005634">
    <property type="term" value="C:nucleus"/>
    <property type="evidence" value="ECO:0007669"/>
    <property type="project" value="UniProtKB-SubCell"/>
</dbReference>
<dbReference type="InterPro" id="IPR013087">
    <property type="entry name" value="Znf_C2H2_type"/>
</dbReference>
<name>A0AAE0Q0X6_9TELE</name>
<comment type="similarity">
    <text evidence="2">Belongs to the teashirt C2H2-type zinc-finger protein family.</text>
</comment>
<feature type="compositionally biased region" description="Acidic residues" evidence="15">
    <location>
        <begin position="174"/>
        <end position="183"/>
    </location>
</feature>
<dbReference type="EMBL" id="JAUCMX010000024">
    <property type="protein sequence ID" value="KAK3511385.1"/>
    <property type="molecule type" value="Genomic_DNA"/>
</dbReference>
<feature type="compositionally biased region" description="Basic and acidic residues" evidence="15">
    <location>
        <begin position="415"/>
        <end position="450"/>
    </location>
</feature>
<keyword evidence="8" id="KW-0862">Zinc</keyword>
<feature type="compositionally biased region" description="Basic and acidic residues" evidence="15">
    <location>
        <begin position="623"/>
        <end position="642"/>
    </location>
</feature>
<evidence type="ECO:0000256" key="4">
    <source>
        <dbReference type="ARBA" id="ARBA00022491"/>
    </source>
</evidence>
<evidence type="ECO:0000256" key="13">
    <source>
        <dbReference type="ARBA" id="ARBA00023242"/>
    </source>
</evidence>
<feature type="region of interest" description="Disordered" evidence="15">
    <location>
        <begin position="575"/>
        <end position="644"/>
    </location>
</feature>
<evidence type="ECO:0000259" key="16">
    <source>
        <dbReference type="PROSITE" id="PS50157"/>
    </source>
</evidence>
<dbReference type="InterPro" id="IPR027008">
    <property type="entry name" value="Teashirt_fam"/>
</dbReference>
<feature type="compositionally biased region" description="Basic and acidic residues" evidence="15">
    <location>
        <begin position="575"/>
        <end position="587"/>
    </location>
</feature>
<feature type="compositionally biased region" description="Polar residues" evidence="15">
    <location>
        <begin position="402"/>
        <end position="414"/>
    </location>
</feature>
<evidence type="ECO:0000313" key="17">
    <source>
        <dbReference type="EMBL" id="KAK3511385.1"/>
    </source>
</evidence>
<evidence type="ECO:0000256" key="11">
    <source>
        <dbReference type="ARBA" id="ARBA00023155"/>
    </source>
</evidence>
<dbReference type="PANTHER" id="PTHR12487">
    <property type="entry name" value="TEASHIRT-RELATED"/>
    <property type="match status" value="1"/>
</dbReference>
<keyword evidence="18" id="KW-1185">Reference proteome</keyword>
<comment type="caution">
    <text evidence="17">The sequence shown here is derived from an EMBL/GenBank/DDBJ whole genome shotgun (WGS) entry which is preliminary data.</text>
</comment>
<feature type="region of interest" description="Disordered" evidence="15">
    <location>
        <begin position="125"/>
        <end position="192"/>
    </location>
</feature>
<keyword evidence="6" id="KW-0677">Repeat</keyword>
<evidence type="ECO:0000256" key="2">
    <source>
        <dbReference type="ARBA" id="ARBA00007158"/>
    </source>
</evidence>
<evidence type="ECO:0000256" key="3">
    <source>
        <dbReference type="ARBA" id="ARBA00022473"/>
    </source>
</evidence>
<evidence type="ECO:0000256" key="9">
    <source>
        <dbReference type="ARBA" id="ARBA00023015"/>
    </source>
</evidence>
<evidence type="ECO:0000256" key="15">
    <source>
        <dbReference type="SAM" id="MobiDB-lite"/>
    </source>
</evidence>
<keyword evidence="9" id="KW-0805">Transcription regulation</keyword>
<dbReference type="AlphaFoldDB" id="A0AAE0Q0X6"/>
<feature type="domain" description="C2H2-type" evidence="16">
    <location>
        <begin position="988"/>
        <end position="1016"/>
    </location>
</feature>
<dbReference type="PANTHER" id="PTHR12487:SF6">
    <property type="entry name" value="TEASHIRT HOMOLOG 1"/>
    <property type="match status" value="1"/>
</dbReference>